<organism evidence="4 5">
    <name type="scientific">Coprococcus catus</name>
    <dbReference type="NCBI Taxonomy" id="116085"/>
    <lineage>
        <taxon>Bacteria</taxon>
        <taxon>Bacillati</taxon>
        <taxon>Bacillota</taxon>
        <taxon>Clostridia</taxon>
        <taxon>Lachnospirales</taxon>
        <taxon>Lachnospiraceae</taxon>
        <taxon>Coprococcus</taxon>
    </lineage>
</organism>
<evidence type="ECO:0000313" key="5">
    <source>
        <dbReference type="Proteomes" id="UP000261231"/>
    </source>
</evidence>
<gene>
    <name evidence="4" type="ORF">DW747_06595</name>
</gene>
<dbReference type="InterPro" id="IPR004843">
    <property type="entry name" value="Calcineurin-like_PHP"/>
</dbReference>
<dbReference type="PANTHER" id="PTHR31302:SF31">
    <property type="entry name" value="PHOSPHODIESTERASE YAEI"/>
    <property type="match status" value="1"/>
</dbReference>
<dbReference type="InterPro" id="IPR051158">
    <property type="entry name" value="Metallophosphoesterase_sf"/>
</dbReference>
<dbReference type="Gene3D" id="3.60.21.10">
    <property type="match status" value="1"/>
</dbReference>
<proteinExistence type="predicted"/>
<name>A0A3E2XN73_9FIRM</name>
<feature type="domain" description="Calcineurin-like phosphoesterase" evidence="3">
    <location>
        <begin position="48"/>
        <end position="228"/>
    </location>
</feature>
<dbReference type="GO" id="GO:0046872">
    <property type="term" value="F:metal ion binding"/>
    <property type="evidence" value="ECO:0007669"/>
    <property type="project" value="UniProtKB-KW"/>
</dbReference>
<dbReference type="SUPFAM" id="SSF56300">
    <property type="entry name" value="Metallo-dependent phosphatases"/>
    <property type="match status" value="1"/>
</dbReference>
<evidence type="ECO:0000256" key="1">
    <source>
        <dbReference type="ARBA" id="ARBA00022723"/>
    </source>
</evidence>
<keyword evidence="5" id="KW-1185">Reference proteome</keyword>
<dbReference type="OrthoDB" id="9780884at2"/>
<dbReference type="GO" id="GO:0008758">
    <property type="term" value="F:UDP-2,3-diacylglucosamine hydrolase activity"/>
    <property type="evidence" value="ECO:0007669"/>
    <property type="project" value="TreeGrafter"/>
</dbReference>
<comment type="caution">
    <text evidence="4">The sequence shown here is derived from an EMBL/GenBank/DDBJ whole genome shotgun (WGS) entry which is preliminary data.</text>
</comment>
<keyword evidence="2" id="KW-0378">Hydrolase</keyword>
<dbReference type="PANTHER" id="PTHR31302">
    <property type="entry name" value="TRANSMEMBRANE PROTEIN WITH METALLOPHOSPHOESTERASE DOMAIN-RELATED"/>
    <property type="match status" value="1"/>
</dbReference>
<evidence type="ECO:0000313" key="4">
    <source>
        <dbReference type="EMBL" id="RGC48929.1"/>
    </source>
</evidence>
<protein>
    <submittedName>
        <fullName evidence="4">Metallophosphoesterase</fullName>
    </submittedName>
</protein>
<dbReference type="RefSeq" id="WP_117539572.1">
    <property type="nucleotide sequence ID" value="NZ_QVFD01000004.1"/>
</dbReference>
<dbReference type="Proteomes" id="UP000261231">
    <property type="component" value="Unassembled WGS sequence"/>
</dbReference>
<dbReference type="InterPro" id="IPR029052">
    <property type="entry name" value="Metallo-depent_PP-like"/>
</dbReference>
<keyword evidence="1" id="KW-0479">Metal-binding</keyword>
<dbReference type="Pfam" id="PF00149">
    <property type="entry name" value="Metallophos"/>
    <property type="match status" value="1"/>
</dbReference>
<accession>A0A3E2XN73</accession>
<evidence type="ECO:0000256" key="2">
    <source>
        <dbReference type="ARBA" id="ARBA00022801"/>
    </source>
</evidence>
<dbReference type="EMBL" id="QVFD01000004">
    <property type="protein sequence ID" value="RGC48929.1"/>
    <property type="molecule type" value="Genomic_DNA"/>
</dbReference>
<dbReference type="GO" id="GO:0016020">
    <property type="term" value="C:membrane"/>
    <property type="evidence" value="ECO:0007669"/>
    <property type="project" value="GOC"/>
</dbReference>
<dbReference type="GO" id="GO:0009245">
    <property type="term" value="P:lipid A biosynthetic process"/>
    <property type="evidence" value="ECO:0007669"/>
    <property type="project" value="TreeGrafter"/>
</dbReference>
<evidence type="ECO:0000259" key="3">
    <source>
        <dbReference type="Pfam" id="PF00149"/>
    </source>
</evidence>
<sequence length="291" mass="33723">MKDKKKWMMAAAAATGALIGRICYECRHFTTEYYDVASDKIPEAFEGFRFVVLSDLHNYDFDQGNRQLLRAIERLKPDAVMIAGDMIDAHPGADMSAAVRMVRDLCDRWPVYFGNGNHEQRIALYPETYGDMHARWCKAIRHPNLHLLRNQHTVIRKDGAYINIYGLELNRTYYKRFRKVPMKKWYLTEQLGICDRKAFNLLLAHNPLYFDEYADWGADLVLSGHVHGGVVILPFLGGVISPQVRLFPEYYAGTYFRGKSEMILSRGLHMHSFRIRLFNMPELSCVTLHHS</sequence>
<reference evidence="4 5" key="1">
    <citation type="submission" date="2018-08" db="EMBL/GenBank/DDBJ databases">
        <title>A genome reference for cultivated species of the human gut microbiota.</title>
        <authorList>
            <person name="Zou Y."/>
            <person name="Xue W."/>
            <person name="Luo G."/>
        </authorList>
    </citation>
    <scope>NUCLEOTIDE SEQUENCE [LARGE SCALE GENOMIC DNA]</scope>
    <source>
        <strain evidence="4 5">AM28-39</strain>
    </source>
</reference>
<dbReference type="AlphaFoldDB" id="A0A3E2XN73"/>